<evidence type="ECO:0000313" key="1">
    <source>
        <dbReference type="EMBL" id="CAB4019482.1"/>
    </source>
</evidence>
<dbReference type="Gene3D" id="6.10.250.810">
    <property type="match status" value="1"/>
</dbReference>
<protein>
    <submittedName>
        <fullName evidence="1">Engulfment and cell motility 1</fullName>
    </submittedName>
</protein>
<organism evidence="1 2">
    <name type="scientific">Paramuricea clavata</name>
    <name type="common">Red gorgonian</name>
    <name type="synonym">Violescent sea-whip</name>
    <dbReference type="NCBI Taxonomy" id="317549"/>
    <lineage>
        <taxon>Eukaryota</taxon>
        <taxon>Metazoa</taxon>
        <taxon>Cnidaria</taxon>
        <taxon>Anthozoa</taxon>
        <taxon>Octocorallia</taxon>
        <taxon>Malacalcyonacea</taxon>
        <taxon>Plexauridae</taxon>
        <taxon>Paramuricea</taxon>
    </lineage>
</organism>
<reference evidence="1" key="1">
    <citation type="submission" date="2020-04" db="EMBL/GenBank/DDBJ databases">
        <authorList>
            <person name="Alioto T."/>
            <person name="Alioto T."/>
            <person name="Gomez Garrido J."/>
        </authorList>
    </citation>
    <scope>NUCLEOTIDE SEQUENCE</scope>
    <source>
        <strain evidence="1">A484AB</strain>
    </source>
</reference>
<dbReference type="EMBL" id="CACRXK020010483">
    <property type="protein sequence ID" value="CAB4019482.1"/>
    <property type="molecule type" value="Genomic_DNA"/>
</dbReference>
<keyword evidence="2" id="KW-1185">Reference proteome</keyword>
<comment type="caution">
    <text evidence="1">The sequence shown here is derived from an EMBL/GenBank/DDBJ whole genome shotgun (WGS) entry which is preliminary data.</text>
</comment>
<dbReference type="InterPro" id="IPR001849">
    <property type="entry name" value="PH_domain"/>
</dbReference>
<evidence type="ECO:0000313" key="2">
    <source>
        <dbReference type="Proteomes" id="UP001152795"/>
    </source>
</evidence>
<sequence length="196" mass="22348">MSVVEKQIKETLKEKQPTLDVFKTYINNLKVDNIIGMIQGSGTSIDLKSKPVAHLRERIVPELIELVKNQRLNLLVEGTRFEKQVVRKKAKDNKYWYCRLSQNRRFLHYGSCDEGSKPNTDQLPNKFSLAEIEDLKTGADCPHTQEAIKIKKTPVHLAFSLIMKEKAPLNFIAPNEEAFDLWVDGLSILIGKSVSI</sequence>
<dbReference type="Proteomes" id="UP001152795">
    <property type="component" value="Unassembled WGS sequence"/>
</dbReference>
<dbReference type="OrthoDB" id="28413at2759"/>
<dbReference type="InterPro" id="IPR011993">
    <property type="entry name" value="PH-like_dom_sf"/>
</dbReference>
<dbReference type="SUPFAM" id="SSF50729">
    <property type="entry name" value="PH domain-like"/>
    <property type="match status" value="1"/>
</dbReference>
<proteinExistence type="predicted"/>
<name>A0A7D9EVR9_PARCT</name>
<accession>A0A7D9EVR9</accession>
<gene>
    <name evidence="1" type="ORF">PACLA_8A041086</name>
</gene>
<dbReference type="Pfam" id="PF16457">
    <property type="entry name" value="PH_12"/>
    <property type="match status" value="1"/>
</dbReference>
<dbReference type="Gene3D" id="2.30.29.30">
    <property type="entry name" value="Pleckstrin-homology domain (PH domain)/Phosphotyrosine-binding domain (PTB)"/>
    <property type="match status" value="1"/>
</dbReference>
<dbReference type="AlphaFoldDB" id="A0A7D9EVR9"/>